<evidence type="ECO:0000256" key="9">
    <source>
        <dbReference type="ARBA" id="ARBA00023014"/>
    </source>
</evidence>
<dbReference type="Pfam" id="PF13187">
    <property type="entry name" value="Fer4_9"/>
    <property type="match status" value="1"/>
</dbReference>
<dbReference type="STRING" id="1817816.A2Y64_07275"/>
<dbReference type="SUPFAM" id="SSF54292">
    <property type="entry name" value="2Fe-2S ferredoxin-like"/>
    <property type="match status" value="1"/>
</dbReference>
<dbReference type="FunFam" id="3.30.70.20:FF:000035">
    <property type="entry name" value="Iron hydrogenase 1"/>
    <property type="match status" value="1"/>
</dbReference>
<dbReference type="SUPFAM" id="SSF54862">
    <property type="entry name" value="4Fe-4S ferredoxins"/>
    <property type="match status" value="2"/>
</dbReference>
<dbReference type="InterPro" id="IPR017900">
    <property type="entry name" value="4Fe4S_Fe_S_CS"/>
</dbReference>
<dbReference type="GO" id="GO:0016020">
    <property type="term" value="C:membrane"/>
    <property type="evidence" value="ECO:0007669"/>
    <property type="project" value="InterPro"/>
</dbReference>
<dbReference type="Gene3D" id="3.50.50.60">
    <property type="entry name" value="FAD/NAD(P)-binding domain"/>
    <property type="match status" value="1"/>
</dbReference>
<dbReference type="Proteomes" id="UP000177187">
    <property type="component" value="Unassembled WGS sequence"/>
</dbReference>
<gene>
    <name evidence="12" type="ORF">A2Y64_07275</name>
</gene>
<comment type="cofactor">
    <cofactor evidence="1">
        <name>FAD</name>
        <dbReference type="ChEBI" id="CHEBI:57692"/>
    </cofactor>
</comment>
<dbReference type="GO" id="GO:0051539">
    <property type="term" value="F:4 iron, 4 sulfur cluster binding"/>
    <property type="evidence" value="ECO:0007669"/>
    <property type="project" value="UniProtKB-KW"/>
</dbReference>
<dbReference type="GO" id="GO:0008137">
    <property type="term" value="F:NADH dehydrogenase (ubiquinone) activity"/>
    <property type="evidence" value="ECO:0007669"/>
    <property type="project" value="InterPro"/>
</dbReference>
<comment type="caution">
    <text evidence="12">The sequence shown here is derived from an EMBL/GenBank/DDBJ whole genome shotgun (WGS) entry which is preliminary data.</text>
</comment>
<evidence type="ECO:0000259" key="10">
    <source>
        <dbReference type="PROSITE" id="PS51085"/>
    </source>
</evidence>
<evidence type="ECO:0000256" key="1">
    <source>
        <dbReference type="ARBA" id="ARBA00001974"/>
    </source>
</evidence>
<dbReference type="Gene3D" id="3.10.20.740">
    <property type="match status" value="1"/>
</dbReference>
<proteinExistence type="inferred from homology"/>
<keyword evidence="3" id="KW-0004">4Fe-4S</keyword>
<evidence type="ECO:0000256" key="6">
    <source>
        <dbReference type="ARBA" id="ARBA00022827"/>
    </source>
</evidence>
<keyword evidence="6" id="KW-0274">FAD</keyword>
<dbReference type="SUPFAM" id="SSF51905">
    <property type="entry name" value="FAD/NAD(P)-binding domain"/>
    <property type="match status" value="1"/>
</dbReference>
<dbReference type="InterPro" id="IPR000283">
    <property type="entry name" value="NADH_UbQ_OxRdtase_75kDa_su_CS"/>
</dbReference>
<dbReference type="Gene3D" id="3.30.70.20">
    <property type="match status" value="3"/>
</dbReference>
<dbReference type="PANTHER" id="PTHR43498">
    <property type="entry name" value="FERREDOXIN:COB-COM HETERODISULFIDE REDUCTASE SUBUNIT A"/>
    <property type="match status" value="1"/>
</dbReference>
<feature type="domain" description="2Fe-2S ferredoxin-type" evidence="10">
    <location>
        <begin position="1"/>
        <end position="80"/>
    </location>
</feature>
<evidence type="ECO:0000256" key="4">
    <source>
        <dbReference type="ARBA" id="ARBA00022723"/>
    </source>
</evidence>
<dbReference type="InterPro" id="IPR039650">
    <property type="entry name" value="HdrA-like"/>
</dbReference>
<protein>
    <recommendedName>
        <fullName evidence="14">Ferredoxin</fullName>
    </recommendedName>
</protein>
<dbReference type="GO" id="GO:0042773">
    <property type="term" value="P:ATP synthesis coupled electron transport"/>
    <property type="evidence" value="ECO:0007669"/>
    <property type="project" value="InterPro"/>
</dbReference>
<dbReference type="PROSITE" id="PS00641">
    <property type="entry name" value="COMPLEX1_75K_1"/>
    <property type="match status" value="1"/>
</dbReference>
<dbReference type="InterPro" id="IPR017896">
    <property type="entry name" value="4Fe4S_Fe-S-bd"/>
</dbReference>
<dbReference type="GO" id="GO:0016491">
    <property type="term" value="F:oxidoreductase activity"/>
    <property type="evidence" value="ECO:0007669"/>
    <property type="project" value="UniProtKB-KW"/>
</dbReference>
<dbReference type="PANTHER" id="PTHR43498:SF1">
    <property type="entry name" value="COB--COM HETERODISULFIDE REDUCTASE IRON-SULFUR SUBUNIT A"/>
    <property type="match status" value="1"/>
</dbReference>
<feature type="domain" description="4Fe-4S ferredoxin-type" evidence="11">
    <location>
        <begin position="119"/>
        <end position="150"/>
    </location>
</feature>
<evidence type="ECO:0000256" key="8">
    <source>
        <dbReference type="ARBA" id="ARBA00023004"/>
    </source>
</evidence>
<feature type="domain" description="4Fe-4S ferredoxin-type" evidence="11">
    <location>
        <begin position="545"/>
        <end position="574"/>
    </location>
</feature>
<feature type="domain" description="4Fe-4S ferredoxin-type" evidence="11">
    <location>
        <begin position="514"/>
        <end position="543"/>
    </location>
</feature>
<feature type="domain" description="4Fe-4S ferredoxin-type" evidence="11">
    <location>
        <begin position="161"/>
        <end position="189"/>
    </location>
</feature>
<dbReference type="PROSITE" id="PS51379">
    <property type="entry name" value="4FE4S_FER_2"/>
    <property type="match status" value="4"/>
</dbReference>
<name>A0A1F5F2K2_9BACT</name>
<sequence length="589" mass="63535">MVKLTIDGQSVEVEEGTTVLAAAKALEIDIPTLCYSDFLEPYAGCRMCTVKVGGGDGAKLTTSCNLAATEGMVVVTGDEDVRRARRLILELLLAKAPSVERLQELGVEYGADPRRFGEPTEEALANRCILCGLCTRICQQRVKAFAISINDRGQRSYVSAPYDALSPDCIACGSCSSICPTGSARVYDRYDRKVIHPELSLASNSAVRFVTKQMVPNVPTVYEDDCIHFRQSASGNAVDACRICEEACGKDAVSLDSSDEEVQLDVGTIIVATGMQVFDPSVIPALGYRRLPNVITGMEFEFMARADGVTGGHIELEDGRTPEAIAIVHCVGSRDERHHEYCSRVCCMYSLKFAHLVKEHTDAEVYNFYIDMRAFGKGYEEFYKRLLSEGVHFIRGKVAEVMQAGDGLMVIAEDTLLGTNREVPVDMVILSTALEARSDAEDIRRVVGIGCGSQGFFQEMHPKLAPVATTTDGVFIAGACQGPKDIPDSVAQGAAAAAEALSLIGQGQVAIEPITSTIDEDLCSGCRYCIQNCPYTAISYDTEKKISVVNGVLCKGCGTCVAGCPSGAARQRHYSDTQIYAELGGMLRL</sequence>
<dbReference type="InterPro" id="IPR036188">
    <property type="entry name" value="FAD/NAD-bd_sf"/>
</dbReference>
<accession>A0A1F5F2K2</accession>
<keyword evidence="4" id="KW-0479">Metal-binding</keyword>
<keyword evidence="6" id="KW-0285">Flavoprotein</keyword>
<evidence type="ECO:0000256" key="7">
    <source>
        <dbReference type="ARBA" id="ARBA00023002"/>
    </source>
</evidence>
<evidence type="ECO:0000256" key="3">
    <source>
        <dbReference type="ARBA" id="ARBA00022485"/>
    </source>
</evidence>
<keyword evidence="8" id="KW-0408">Iron</keyword>
<dbReference type="Pfam" id="PF13510">
    <property type="entry name" value="Fer2_4"/>
    <property type="match status" value="1"/>
</dbReference>
<comment type="similarity">
    <text evidence="2">Belongs to the HdrA family.</text>
</comment>
<evidence type="ECO:0008006" key="14">
    <source>
        <dbReference type="Google" id="ProtNLM"/>
    </source>
</evidence>
<dbReference type="AlphaFoldDB" id="A0A1F5F2K2"/>
<evidence type="ECO:0000259" key="11">
    <source>
        <dbReference type="PROSITE" id="PS51379"/>
    </source>
</evidence>
<organism evidence="12 13">
    <name type="scientific">Candidatus Coatesbacteria bacterium RBG_13_66_14</name>
    <dbReference type="NCBI Taxonomy" id="1817816"/>
    <lineage>
        <taxon>Bacteria</taxon>
        <taxon>Candidatus Coatesiibacteriota</taxon>
    </lineage>
</organism>
<keyword evidence="9" id="KW-0411">Iron-sulfur</keyword>
<dbReference type="Pfam" id="PF12838">
    <property type="entry name" value="Fer4_7"/>
    <property type="match status" value="1"/>
</dbReference>
<dbReference type="InterPro" id="IPR036010">
    <property type="entry name" value="2Fe-2S_ferredoxin-like_sf"/>
</dbReference>
<dbReference type="PROSITE" id="PS51085">
    <property type="entry name" value="2FE2S_FER_2"/>
    <property type="match status" value="1"/>
</dbReference>
<evidence type="ECO:0000256" key="5">
    <source>
        <dbReference type="ARBA" id="ARBA00022737"/>
    </source>
</evidence>
<dbReference type="EMBL" id="MFAF01000111">
    <property type="protein sequence ID" value="OGD73898.1"/>
    <property type="molecule type" value="Genomic_DNA"/>
</dbReference>
<dbReference type="CDD" id="cd00207">
    <property type="entry name" value="fer2"/>
    <property type="match status" value="1"/>
</dbReference>
<dbReference type="InterPro" id="IPR001041">
    <property type="entry name" value="2Fe-2S_ferredoxin-type"/>
</dbReference>
<reference evidence="12 13" key="1">
    <citation type="journal article" date="2016" name="Nat. Commun.">
        <title>Thousands of microbial genomes shed light on interconnected biogeochemical processes in an aquifer system.</title>
        <authorList>
            <person name="Anantharaman K."/>
            <person name="Brown C.T."/>
            <person name="Hug L.A."/>
            <person name="Sharon I."/>
            <person name="Castelle C.J."/>
            <person name="Probst A.J."/>
            <person name="Thomas B.C."/>
            <person name="Singh A."/>
            <person name="Wilkins M.J."/>
            <person name="Karaoz U."/>
            <person name="Brodie E.L."/>
            <person name="Williams K.H."/>
            <person name="Hubbard S.S."/>
            <person name="Banfield J.F."/>
        </authorList>
    </citation>
    <scope>NUCLEOTIDE SEQUENCE [LARGE SCALE GENOMIC DNA]</scope>
</reference>
<dbReference type="GO" id="GO:0046872">
    <property type="term" value="F:metal ion binding"/>
    <property type="evidence" value="ECO:0007669"/>
    <property type="project" value="UniProtKB-KW"/>
</dbReference>
<evidence type="ECO:0000313" key="13">
    <source>
        <dbReference type="Proteomes" id="UP000177187"/>
    </source>
</evidence>
<evidence type="ECO:0000313" key="12">
    <source>
        <dbReference type="EMBL" id="OGD73898.1"/>
    </source>
</evidence>
<evidence type="ECO:0000256" key="2">
    <source>
        <dbReference type="ARBA" id="ARBA00006561"/>
    </source>
</evidence>
<keyword evidence="7" id="KW-0560">Oxidoreductase</keyword>
<keyword evidence="5" id="KW-0677">Repeat</keyword>
<dbReference type="PROSITE" id="PS00198">
    <property type="entry name" value="4FE4S_FER_1"/>
    <property type="match status" value="3"/>
</dbReference>